<dbReference type="PANTHER" id="PTHR23301:SF0">
    <property type="entry name" value="CHITIN-BINDING TYPE-2 DOMAIN-CONTAINING PROTEIN-RELATED"/>
    <property type="match status" value="1"/>
</dbReference>
<feature type="compositionally biased region" description="Basic and acidic residues" evidence="6">
    <location>
        <begin position="415"/>
        <end position="438"/>
    </location>
</feature>
<feature type="region of interest" description="Disordered" evidence="6">
    <location>
        <begin position="414"/>
        <end position="438"/>
    </location>
</feature>
<proteinExistence type="predicted"/>
<keyword evidence="3" id="KW-0677">Repeat</keyword>
<comment type="caution">
    <text evidence="9">The sequence shown here is derived from an EMBL/GenBank/DDBJ whole genome shotgun (WGS) entry which is preliminary data.</text>
</comment>
<sequence length="438" mass="47541">MASCRLALIALCCAAVAVQTQAQFSNNRFSSRRTSSSSSPGARTSAETRSSFNSRRGSQRSSQFSSQSSRAGGFSPGRTVSSSSSTSSNTGGFGRSTFGSNRRVTTNSRASGGRSSLGQTGGSAPRSSSNSLLKQEPTVNFNCPEPDGFFANNEQCDKYFQCTDGVAKEHLCPDGLLFHPERTYPCVYPVEASCPRSGRLQDPQATDECPRQFTTFRSADGDNCASFTRCVNGRAYQSACSDGLAFDENTLGCQFADMVAGCDATESAKATADCPRQFGRYAVPDTGCQGYKVCVKGEAWDMTCPGDLLWNQDSHMCDYPDVVKDGCTEAYLGFQCPQREFTENQVGEFTKEQHPSDCTKFYVCINKEDGTVAPRLQGCPEASVFDPVKRLCTTEPEQVPGCENAIPEEVLAAFRQRDSDEKERRANRLAELRSKLQG</sequence>
<dbReference type="PROSITE" id="PS50940">
    <property type="entry name" value="CHIT_BIND_II"/>
    <property type="match status" value="4"/>
</dbReference>
<evidence type="ECO:0000256" key="7">
    <source>
        <dbReference type="SAM" id="SignalP"/>
    </source>
</evidence>
<keyword evidence="10" id="KW-1185">Reference proteome</keyword>
<name>A0A6A4V7X4_AMPAM</name>
<feature type="domain" description="Chitin-binding type-2" evidence="8">
    <location>
        <begin position="140"/>
        <end position="196"/>
    </location>
</feature>
<evidence type="ECO:0000256" key="5">
    <source>
        <dbReference type="ARBA" id="ARBA00023180"/>
    </source>
</evidence>
<feature type="region of interest" description="Disordered" evidence="6">
    <location>
        <begin position="27"/>
        <end position="138"/>
    </location>
</feature>
<reference evidence="9 10" key="1">
    <citation type="submission" date="2019-07" db="EMBL/GenBank/DDBJ databases">
        <title>Draft genome assembly of a fouling barnacle, Amphibalanus amphitrite (Darwin, 1854): The first reference genome for Thecostraca.</title>
        <authorList>
            <person name="Kim W."/>
        </authorList>
    </citation>
    <scope>NUCLEOTIDE SEQUENCE [LARGE SCALE GENOMIC DNA]</scope>
    <source>
        <strain evidence="9">SNU_AA5</strain>
        <tissue evidence="9">Soma without cirri and trophi</tissue>
    </source>
</reference>
<feature type="compositionally biased region" description="Polar residues" evidence="6">
    <location>
        <begin position="104"/>
        <end position="118"/>
    </location>
</feature>
<keyword evidence="2 7" id="KW-0732">Signal</keyword>
<dbReference type="EMBL" id="VIIS01002177">
    <property type="protein sequence ID" value="KAF0287644.1"/>
    <property type="molecule type" value="Genomic_DNA"/>
</dbReference>
<organism evidence="9 10">
    <name type="scientific">Amphibalanus amphitrite</name>
    <name type="common">Striped barnacle</name>
    <name type="synonym">Balanus amphitrite</name>
    <dbReference type="NCBI Taxonomy" id="1232801"/>
    <lineage>
        <taxon>Eukaryota</taxon>
        <taxon>Metazoa</taxon>
        <taxon>Ecdysozoa</taxon>
        <taxon>Arthropoda</taxon>
        <taxon>Crustacea</taxon>
        <taxon>Multicrustacea</taxon>
        <taxon>Cirripedia</taxon>
        <taxon>Thoracica</taxon>
        <taxon>Thoracicalcarea</taxon>
        <taxon>Balanomorpha</taxon>
        <taxon>Balanoidea</taxon>
        <taxon>Balanidae</taxon>
        <taxon>Amphibalaninae</taxon>
        <taxon>Amphibalanus</taxon>
    </lineage>
</organism>
<keyword evidence="1" id="KW-0147">Chitin-binding</keyword>
<evidence type="ECO:0000259" key="8">
    <source>
        <dbReference type="PROSITE" id="PS50940"/>
    </source>
</evidence>
<dbReference type="OrthoDB" id="9991479at2759"/>
<feature type="compositionally biased region" description="Polar residues" evidence="6">
    <location>
        <begin position="125"/>
        <end position="138"/>
    </location>
</feature>
<feature type="compositionally biased region" description="Low complexity" evidence="6">
    <location>
        <begin position="27"/>
        <end position="103"/>
    </location>
</feature>
<evidence type="ECO:0000256" key="1">
    <source>
        <dbReference type="ARBA" id="ARBA00022669"/>
    </source>
</evidence>
<accession>A0A6A4V7X4</accession>
<dbReference type="SUPFAM" id="SSF57625">
    <property type="entry name" value="Invertebrate chitin-binding proteins"/>
    <property type="match status" value="4"/>
</dbReference>
<dbReference type="Gene3D" id="2.170.140.10">
    <property type="entry name" value="Chitin binding domain"/>
    <property type="match status" value="4"/>
</dbReference>
<feature type="chain" id="PRO_5025437363" evidence="7">
    <location>
        <begin position="23"/>
        <end position="438"/>
    </location>
</feature>
<evidence type="ECO:0000256" key="2">
    <source>
        <dbReference type="ARBA" id="ARBA00022729"/>
    </source>
</evidence>
<feature type="domain" description="Chitin-binding type-2" evidence="8">
    <location>
        <begin position="206"/>
        <end position="264"/>
    </location>
</feature>
<dbReference type="InterPro" id="IPR036508">
    <property type="entry name" value="Chitin-bd_dom_sf"/>
</dbReference>
<evidence type="ECO:0000256" key="3">
    <source>
        <dbReference type="ARBA" id="ARBA00022737"/>
    </source>
</evidence>
<keyword evidence="5" id="KW-0325">Glycoprotein</keyword>
<dbReference type="InterPro" id="IPR002557">
    <property type="entry name" value="Chitin-bd_dom"/>
</dbReference>
<dbReference type="GO" id="GO:0005576">
    <property type="term" value="C:extracellular region"/>
    <property type="evidence" value="ECO:0007669"/>
    <property type="project" value="InterPro"/>
</dbReference>
<protein>
    <submittedName>
        <fullName evidence="9">Protein obstructor-E</fullName>
    </submittedName>
</protein>
<dbReference type="Proteomes" id="UP000440578">
    <property type="component" value="Unassembled WGS sequence"/>
</dbReference>
<feature type="domain" description="Chitin-binding type-2" evidence="8">
    <location>
        <begin position="333"/>
        <end position="404"/>
    </location>
</feature>
<feature type="signal peptide" evidence="7">
    <location>
        <begin position="1"/>
        <end position="22"/>
    </location>
</feature>
<evidence type="ECO:0000313" key="9">
    <source>
        <dbReference type="EMBL" id="KAF0287644.1"/>
    </source>
</evidence>
<evidence type="ECO:0000256" key="6">
    <source>
        <dbReference type="SAM" id="MobiDB-lite"/>
    </source>
</evidence>
<gene>
    <name evidence="9" type="primary">obst-E_2</name>
    <name evidence="9" type="ORF">FJT64_013944</name>
</gene>
<dbReference type="SMART" id="SM00494">
    <property type="entry name" value="ChtBD2"/>
    <property type="match status" value="4"/>
</dbReference>
<dbReference type="InterPro" id="IPR051940">
    <property type="entry name" value="Chitin_bind-dev_reg"/>
</dbReference>
<dbReference type="PANTHER" id="PTHR23301">
    <property type="entry name" value="CHITIN BINDING PERITROPHIN-A"/>
    <property type="match status" value="1"/>
</dbReference>
<feature type="domain" description="Chitin-binding type-2" evidence="8">
    <location>
        <begin position="271"/>
        <end position="329"/>
    </location>
</feature>
<evidence type="ECO:0000313" key="10">
    <source>
        <dbReference type="Proteomes" id="UP000440578"/>
    </source>
</evidence>
<dbReference type="GO" id="GO:0008061">
    <property type="term" value="F:chitin binding"/>
    <property type="evidence" value="ECO:0007669"/>
    <property type="project" value="UniProtKB-KW"/>
</dbReference>
<dbReference type="AlphaFoldDB" id="A0A6A4V7X4"/>
<dbReference type="Pfam" id="PF01607">
    <property type="entry name" value="CBM_14"/>
    <property type="match status" value="4"/>
</dbReference>
<keyword evidence="4" id="KW-1015">Disulfide bond</keyword>
<evidence type="ECO:0000256" key="4">
    <source>
        <dbReference type="ARBA" id="ARBA00023157"/>
    </source>
</evidence>